<accession>A0A151NGP3</accession>
<evidence type="ECO:0000256" key="8">
    <source>
        <dbReference type="SAM" id="SignalP"/>
    </source>
</evidence>
<dbReference type="PANTHER" id="PTHR15296:SF2">
    <property type="entry name" value="SMALL INTEGRAL MEMBRANE PROTEIN 24"/>
    <property type="match status" value="1"/>
</dbReference>
<name>A0A151NGP3_ALLMI</name>
<evidence type="ECO:0000256" key="5">
    <source>
        <dbReference type="ARBA" id="ARBA00049650"/>
    </source>
</evidence>
<dbReference type="Proteomes" id="UP000050525">
    <property type="component" value="Unassembled WGS sequence"/>
</dbReference>
<dbReference type="STRING" id="8496.A0A151NGP3"/>
<keyword evidence="2 7" id="KW-0812">Transmembrane</keyword>
<gene>
    <name evidence="9" type="primary">SMIM24</name>
    <name evidence="9" type="ORF">Y1Q_0011972</name>
</gene>
<dbReference type="Pfam" id="PF15807">
    <property type="entry name" value="MAP17"/>
    <property type="match status" value="1"/>
</dbReference>
<dbReference type="AlphaFoldDB" id="A0A151NGP3"/>
<feature type="signal peptide" evidence="8">
    <location>
        <begin position="1"/>
        <end position="19"/>
    </location>
</feature>
<dbReference type="GeneID" id="102559508"/>
<reference evidence="9 10" key="1">
    <citation type="journal article" date="2012" name="Genome Biol.">
        <title>Sequencing three crocodilian genomes to illuminate the evolution of archosaurs and amniotes.</title>
        <authorList>
            <person name="St John J.A."/>
            <person name="Braun E.L."/>
            <person name="Isberg S.R."/>
            <person name="Miles L.G."/>
            <person name="Chong A.Y."/>
            <person name="Gongora J."/>
            <person name="Dalzell P."/>
            <person name="Moran C."/>
            <person name="Bed'hom B."/>
            <person name="Abzhanov A."/>
            <person name="Burgess S.C."/>
            <person name="Cooksey A.M."/>
            <person name="Castoe T.A."/>
            <person name="Crawford N.G."/>
            <person name="Densmore L.D."/>
            <person name="Drew J.C."/>
            <person name="Edwards S.V."/>
            <person name="Faircloth B.C."/>
            <person name="Fujita M.K."/>
            <person name="Greenwold M.J."/>
            <person name="Hoffmann F.G."/>
            <person name="Howard J.M."/>
            <person name="Iguchi T."/>
            <person name="Janes D.E."/>
            <person name="Khan S.Y."/>
            <person name="Kohno S."/>
            <person name="de Koning A.J."/>
            <person name="Lance S.L."/>
            <person name="McCarthy F.M."/>
            <person name="McCormack J.E."/>
            <person name="Merchant M.E."/>
            <person name="Peterson D.G."/>
            <person name="Pollock D.D."/>
            <person name="Pourmand N."/>
            <person name="Raney B.J."/>
            <person name="Roessler K.A."/>
            <person name="Sanford J.R."/>
            <person name="Sawyer R.H."/>
            <person name="Schmidt C.J."/>
            <person name="Triplett E.W."/>
            <person name="Tuberville T.D."/>
            <person name="Venegas-Anaya M."/>
            <person name="Howard J.T."/>
            <person name="Jarvis E.D."/>
            <person name="Guillette L.J.Jr."/>
            <person name="Glenn T.C."/>
            <person name="Green R.E."/>
            <person name="Ray D.A."/>
        </authorList>
    </citation>
    <scope>NUCLEOTIDE SEQUENCE [LARGE SCALE GENOMIC DNA]</scope>
    <source>
        <strain evidence="9">KSC_2009_1</strain>
    </source>
</reference>
<keyword evidence="3 7" id="KW-1133">Transmembrane helix</keyword>
<dbReference type="EMBL" id="AKHW03003034">
    <property type="protein sequence ID" value="KYO35973.1"/>
    <property type="molecule type" value="Genomic_DNA"/>
</dbReference>
<evidence type="ECO:0000256" key="3">
    <source>
        <dbReference type="ARBA" id="ARBA00022989"/>
    </source>
</evidence>
<evidence type="ECO:0000256" key="6">
    <source>
        <dbReference type="SAM" id="MobiDB-lite"/>
    </source>
</evidence>
<sequence>MALLQAALLLLLLISSSQAQDGAVKSTASGSHQLQPWLVGLTAVVVFLFIVFLLMIINRVLCYKKHRDEEDTQGQQTDTRLTPNGYENHALQEQPEEQEEGAKANKTTPL</sequence>
<evidence type="ECO:0000256" key="7">
    <source>
        <dbReference type="SAM" id="Phobius"/>
    </source>
</evidence>
<keyword evidence="10" id="KW-1185">Reference proteome</keyword>
<feature type="compositionally biased region" description="Polar residues" evidence="6">
    <location>
        <begin position="73"/>
        <end position="82"/>
    </location>
</feature>
<keyword evidence="4 7" id="KW-0472">Membrane</keyword>
<evidence type="ECO:0000313" key="9">
    <source>
        <dbReference type="EMBL" id="KYO35973.1"/>
    </source>
</evidence>
<dbReference type="eggNOG" id="ENOG502SFX1">
    <property type="taxonomic scope" value="Eukaryota"/>
</dbReference>
<dbReference type="PANTHER" id="PTHR15296">
    <property type="entry name" value="MEMBRANE-ASSOCIATED PROTEIN MAP17"/>
    <property type="match status" value="1"/>
</dbReference>
<comment type="subcellular location">
    <subcellularLocation>
        <location evidence="1">Membrane</location>
        <topology evidence="1">Single-pass membrane protein</topology>
    </subcellularLocation>
</comment>
<dbReference type="CTD" id="284422"/>
<evidence type="ECO:0000313" key="10">
    <source>
        <dbReference type="Proteomes" id="UP000050525"/>
    </source>
</evidence>
<keyword evidence="8" id="KW-0732">Signal</keyword>
<dbReference type="RefSeq" id="XP_014455294.1">
    <property type="nucleotide sequence ID" value="XM_014599808.3"/>
</dbReference>
<evidence type="ECO:0000256" key="4">
    <source>
        <dbReference type="ARBA" id="ARBA00023136"/>
    </source>
</evidence>
<dbReference type="GO" id="GO:0016020">
    <property type="term" value="C:membrane"/>
    <property type="evidence" value="ECO:0007669"/>
    <property type="project" value="UniProtKB-SubCell"/>
</dbReference>
<feature type="region of interest" description="Disordered" evidence="6">
    <location>
        <begin position="67"/>
        <end position="110"/>
    </location>
</feature>
<organism evidence="9 10">
    <name type="scientific">Alligator mississippiensis</name>
    <name type="common">American alligator</name>
    <dbReference type="NCBI Taxonomy" id="8496"/>
    <lineage>
        <taxon>Eukaryota</taxon>
        <taxon>Metazoa</taxon>
        <taxon>Chordata</taxon>
        <taxon>Craniata</taxon>
        <taxon>Vertebrata</taxon>
        <taxon>Euteleostomi</taxon>
        <taxon>Archelosauria</taxon>
        <taxon>Archosauria</taxon>
        <taxon>Crocodylia</taxon>
        <taxon>Alligatoridae</taxon>
        <taxon>Alligatorinae</taxon>
        <taxon>Alligator</taxon>
    </lineage>
</organism>
<protein>
    <submittedName>
        <fullName evidence="9">Small integral membrane protein 24</fullName>
    </submittedName>
</protein>
<evidence type="ECO:0000256" key="2">
    <source>
        <dbReference type="ARBA" id="ARBA00022692"/>
    </source>
</evidence>
<evidence type="ECO:0000256" key="1">
    <source>
        <dbReference type="ARBA" id="ARBA00004167"/>
    </source>
</evidence>
<proteinExistence type="inferred from homology"/>
<dbReference type="KEGG" id="amj:102559508"/>
<dbReference type="OrthoDB" id="8893098at2759"/>
<dbReference type="InterPro" id="IPR031627">
    <property type="entry name" value="PDZK1IP1/SMIM24"/>
</dbReference>
<feature type="transmembrane region" description="Helical" evidence="7">
    <location>
        <begin position="35"/>
        <end position="57"/>
    </location>
</feature>
<comment type="similarity">
    <text evidence="5">Belongs to the PDZK1-interacting protein 1/SMIM24 family.</text>
</comment>
<comment type="caution">
    <text evidence="9">The sequence shown here is derived from an EMBL/GenBank/DDBJ whole genome shotgun (WGS) entry which is preliminary data.</text>
</comment>
<feature type="chain" id="PRO_5007586047" evidence="8">
    <location>
        <begin position="20"/>
        <end position="110"/>
    </location>
</feature>